<dbReference type="Pfam" id="PF03431">
    <property type="entry name" value="RNA_replicase_B"/>
    <property type="match status" value="1"/>
</dbReference>
<dbReference type="GO" id="GO:0000166">
    <property type="term" value="F:nucleotide binding"/>
    <property type="evidence" value="ECO:0007669"/>
    <property type="project" value="UniProtKB-KW"/>
</dbReference>
<comment type="catalytic activity">
    <reaction evidence="8">
        <text>RNA(n) + a ribonucleoside 5'-triphosphate = RNA(n+1) + diphosphate</text>
        <dbReference type="Rhea" id="RHEA:21248"/>
        <dbReference type="Rhea" id="RHEA-COMP:14527"/>
        <dbReference type="Rhea" id="RHEA-COMP:17342"/>
        <dbReference type="ChEBI" id="CHEBI:33019"/>
        <dbReference type="ChEBI" id="CHEBI:61557"/>
        <dbReference type="ChEBI" id="CHEBI:140395"/>
        <dbReference type="EC" id="2.7.7.48"/>
    </reaction>
</comment>
<keyword evidence="4" id="KW-0548">Nucleotidyltransferase</keyword>
<evidence type="ECO:0000256" key="5">
    <source>
        <dbReference type="ARBA" id="ARBA00022741"/>
    </source>
</evidence>
<comment type="cofactor">
    <cofactor evidence="9">
        <name>Mg(2+)</name>
        <dbReference type="ChEBI" id="CHEBI:18420"/>
    </cofactor>
    <text evidence="9">Binds 2 Mg(2+) per subunit.</text>
</comment>
<dbReference type="InterPro" id="IPR005093">
    <property type="entry name" value="RNArep_beta"/>
</dbReference>
<dbReference type="GO" id="GO:0039694">
    <property type="term" value="P:viral RNA genome replication"/>
    <property type="evidence" value="ECO:0007669"/>
    <property type="project" value="InterPro"/>
</dbReference>
<dbReference type="EMBL" id="MN033225">
    <property type="protein sequence ID" value="QDH87237.1"/>
    <property type="molecule type" value="Genomic_RNA"/>
</dbReference>
<accession>A0A514D0U8</accession>
<feature type="binding site" evidence="9">
    <location>
        <position position="327"/>
    </location>
    <ligand>
        <name>Mg(2+)</name>
        <dbReference type="ChEBI" id="CHEBI:18420"/>
        <label>2</label>
    </ligand>
</feature>
<evidence type="ECO:0000256" key="4">
    <source>
        <dbReference type="ARBA" id="ARBA00022695"/>
    </source>
</evidence>
<feature type="domain" description="RdRp catalytic" evidence="10">
    <location>
        <begin position="312"/>
        <end position="456"/>
    </location>
</feature>
<keyword evidence="9" id="KW-0460">Magnesium</keyword>
<feature type="binding site" evidence="9">
    <location>
        <position position="424"/>
    </location>
    <ligand>
        <name>Mg(2+)</name>
        <dbReference type="ChEBI" id="CHEBI:18420"/>
        <label>2</label>
    </ligand>
</feature>
<evidence type="ECO:0000313" key="11">
    <source>
        <dbReference type="EMBL" id="QDH87237.1"/>
    </source>
</evidence>
<evidence type="ECO:0000256" key="1">
    <source>
        <dbReference type="ARBA" id="ARBA00012494"/>
    </source>
</evidence>
<dbReference type="EC" id="2.7.7.48" evidence="1"/>
<keyword evidence="3" id="KW-0808">Transferase</keyword>
<keyword evidence="6" id="KW-0693">Viral RNA replication</keyword>
<proteinExistence type="predicted"/>
<gene>
    <name evidence="11" type="ORF">H2RhizoLitter491534_000003</name>
</gene>
<organism evidence="11">
    <name type="scientific">Leviviridae sp</name>
    <dbReference type="NCBI Taxonomy" id="2027243"/>
    <lineage>
        <taxon>Viruses</taxon>
        <taxon>Riboviria</taxon>
        <taxon>Orthornavirae</taxon>
        <taxon>Lenarviricota</taxon>
        <taxon>Leviviricetes</taxon>
        <taxon>Norzivirales</taxon>
        <taxon>Fiersviridae</taxon>
    </lineage>
</organism>
<dbReference type="GO" id="GO:0003968">
    <property type="term" value="F:RNA-directed RNA polymerase activity"/>
    <property type="evidence" value="ECO:0007669"/>
    <property type="project" value="UniProtKB-KW"/>
</dbReference>
<dbReference type="PROSITE" id="PS50522">
    <property type="entry name" value="RDRP_PHAGE"/>
    <property type="match status" value="1"/>
</dbReference>
<dbReference type="GO" id="GO:0046872">
    <property type="term" value="F:metal ion binding"/>
    <property type="evidence" value="ECO:0007669"/>
    <property type="project" value="UniProtKB-KW"/>
</dbReference>
<evidence type="ECO:0000259" key="10">
    <source>
        <dbReference type="PROSITE" id="PS50522"/>
    </source>
</evidence>
<evidence type="ECO:0000256" key="6">
    <source>
        <dbReference type="ARBA" id="ARBA00022953"/>
    </source>
</evidence>
<feature type="binding site" evidence="9">
    <location>
        <position position="425"/>
    </location>
    <ligand>
        <name>Mg(2+)</name>
        <dbReference type="ChEBI" id="CHEBI:18420"/>
        <label>2</label>
    </ligand>
</feature>
<evidence type="ECO:0000256" key="3">
    <source>
        <dbReference type="ARBA" id="ARBA00022679"/>
    </source>
</evidence>
<name>A0A514D0U8_9VIRU</name>
<evidence type="ECO:0000256" key="8">
    <source>
        <dbReference type="ARBA" id="ARBA00048744"/>
    </source>
</evidence>
<evidence type="ECO:0000256" key="9">
    <source>
        <dbReference type="PIRSR" id="PIRSR605093-1"/>
    </source>
</evidence>
<keyword evidence="2 11" id="KW-0696">RNA-directed RNA polymerase</keyword>
<dbReference type="InterPro" id="IPR007096">
    <property type="entry name" value="RNA-dir_Rpol_cat_phage"/>
</dbReference>
<protein>
    <recommendedName>
        <fullName evidence="1">RNA-directed RNA polymerase</fullName>
        <ecNumber evidence="1">2.7.7.48</ecNumber>
    </recommendedName>
    <alternativeName>
        <fullName evidence="7">RNA replicase beta chain</fullName>
    </alternativeName>
</protein>
<keyword evidence="5" id="KW-0547">Nucleotide-binding</keyword>
<evidence type="ECO:0000256" key="2">
    <source>
        <dbReference type="ARBA" id="ARBA00022484"/>
    </source>
</evidence>
<sequence>MKSLKTLWQVAADELAAWCCTSATLDFKTVERRIEHEGYSFLTITLPAFCKDFERSLEEGEVDSSHFSGFTRSGGGPLPKFLGGFLRQVFDPTSGLLLDDPNKDCILAIRQLTLMFGKILLPCSQSRVEGAFKGYIRCESEVKRAASVGPDELYQDFSRVAALLFSDVFTELENEFYKGVPPVPRHGPGATADRLRGNAKFDQREWTTRLESMFSFIEHASPSWTLGLQKVESGGVHFREPGAERPVKVITVPKTLKTPRIIAIEPACMQYMQQAVAVPLVSLVEAAVVGNSTRRNVVHGQIGFTDQMPNRLMSVNSSITREGATLDLSEASDRVSTRHVESLVSRWPLLKEALMVTRSTTAKVPGFGVVPLAKYASMGSALCFPIEAMVFLTAIYLGIEKGLNRPLTRKDVFKLRGKVRVYGDDIIVPIDTVRDVISTLELLGFKVNEHKSFWNGKFRESCGADYYDGMDVTPIRVRRLLPSSHRDAQQIVSLVELRNLFYTNGFWMTAKHLDEMIRRVTNGAYPIVESTSSILGRISVPFRPCADGWDSDRHLPVVKGYVVRTKAPSSKASGFGALMKFFLKQGEEPYADRKHLERFGRPQVVNIKLGWKTPF</sequence>
<evidence type="ECO:0000256" key="7">
    <source>
        <dbReference type="ARBA" id="ARBA00030248"/>
    </source>
</evidence>
<keyword evidence="9" id="KW-0479">Metal-binding</keyword>
<reference evidence="11" key="1">
    <citation type="submission" date="2019-05" db="EMBL/GenBank/DDBJ databases">
        <title>Metatranscriptomic reconstruction reveals RNA viruses with the potential to shape carbon cycling in soil.</title>
        <authorList>
            <person name="Starr E.P."/>
            <person name="Nuccio E."/>
            <person name="Pett-Ridge J."/>
            <person name="Banfield J.F."/>
            <person name="Firestone M.K."/>
        </authorList>
    </citation>
    <scope>NUCLEOTIDE SEQUENCE</scope>
    <source>
        <strain evidence="11">H2_Rhizo_Litter_49_scaffold_1534</strain>
    </source>
</reference>